<feature type="transmembrane region" description="Helical" evidence="9">
    <location>
        <begin position="154"/>
        <end position="175"/>
    </location>
</feature>
<evidence type="ECO:0000313" key="11">
    <source>
        <dbReference type="EMBL" id="KAK7682820.1"/>
    </source>
</evidence>
<dbReference type="SUPFAM" id="SSF52540">
    <property type="entry name" value="P-loop containing nucleoside triphosphate hydrolases"/>
    <property type="match status" value="1"/>
</dbReference>
<dbReference type="InterPro" id="IPR050173">
    <property type="entry name" value="ABC_transporter_C-like"/>
</dbReference>
<evidence type="ECO:0000256" key="7">
    <source>
        <dbReference type="ARBA" id="ARBA00022989"/>
    </source>
</evidence>
<dbReference type="Gene3D" id="1.20.1560.10">
    <property type="entry name" value="ABC transporter type 1, transmembrane domain"/>
    <property type="match status" value="1"/>
</dbReference>
<evidence type="ECO:0000256" key="8">
    <source>
        <dbReference type="ARBA" id="ARBA00023136"/>
    </source>
</evidence>
<proteinExistence type="inferred from homology"/>
<evidence type="ECO:0000256" key="1">
    <source>
        <dbReference type="ARBA" id="ARBA00004141"/>
    </source>
</evidence>
<comment type="subcellular location">
    <subcellularLocation>
        <location evidence="1">Membrane</location>
        <topology evidence="1">Multi-pass membrane protein</topology>
    </subcellularLocation>
</comment>
<evidence type="ECO:0000256" key="4">
    <source>
        <dbReference type="ARBA" id="ARBA00022692"/>
    </source>
</evidence>
<reference evidence="11 12" key="1">
    <citation type="submission" date="2022-09" db="EMBL/GenBank/DDBJ databases">
        <authorList>
            <person name="Palmer J.M."/>
        </authorList>
    </citation>
    <scope>NUCLEOTIDE SEQUENCE [LARGE SCALE GENOMIC DNA]</scope>
    <source>
        <strain evidence="11 12">DSM 7382</strain>
    </source>
</reference>
<evidence type="ECO:0000256" key="9">
    <source>
        <dbReference type="SAM" id="Phobius"/>
    </source>
</evidence>
<dbReference type="Proteomes" id="UP001385951">
    <property type="component" value="Unassembled WGS sequence"/>
</dbReference>
<dbReference type="PANTHER" id="PTHR24223">
    <property type="entry name" value="ATP-BINDING CASSETTE SUB-FAMILY C"/>
    <property type="match status" value="1"/>
</dbReference>
<dbReference type="PANTHER" id="PTHR24223:SF456">
    <property type="entry name" value="MULTIDRUG RESISTANCE-ASSOCIATED PROTEIN LETHAL(2)03659"/>
    <property type="match status" value="1"/>
</dbReference>
<evidence type="ECO:0000256" key="3">
    <source>
        <dbReference type="ARBA" id="ARBA00022448"/>
    </source>
</evidence>
<keyword evidence="4 9" id="KW-0812">Transmembrane</keyword>
<dbReference type="PROSITE" id="PS50929">
    <property type="entry name" value="ABC_TM1F"/>
    <property type="match status" value="1"/>
</dbReference>
<gene>
    <name evidence="11" type="ORF">QCA50_014204</name>
</gene>
<keyword evidence="7 9" id="KW-1133">Transmembrane helix</keyword>
<keyword evidence="5" id="KW-0547">Nucleotide-binding</keyword>
<evidence type="ECO:0000313" key="12">
    <source>
        <dbReference type="Proteomes" id="UP001385951"/>
    </source>
</evidence>
<dbReference type="InterPro" id="IPR036640">
    <property type="entry name" value="ABC1_TM_sf"/>
</dbReference>
<dbReference type="AlphaFoldDB" id="A0AAW0FVC1"/>
<evidence type="ECO:0000259" key="10">
    <source>
        <dbReference type="PROSITE" id="PS50929"/>
    </source>
</evidence>
<feature type="domain" description="ABC transmembrane type-1" evidence="10">
    <location>
        <begin position="116"/>
        <end position="202"/>
    </location>
</feature>
<evidence type="ECO:0000256" key="6">
    <source>
        <dbReference type="ARBA" id="ARBA00022840"/>
    </source>
</evidence>
<dbReference type="GO" id="GO:0140359">
    <property type="term" value="F:ABC-type transporter activity"/>
    <property type="evidence" value="ECO:0007669"/>
    <property type="project" value="InterPro"/>
</dbReference>
<feature type="transmembrane region" description="Helical" evidence="9">
    <location>
        <begin position="111"/>
        <end position="134"/>
    </location>
</feature>
<keyword evidence="3" id="KW-0813">Transport</keyword>
<keyword evidence="6" id="KW-0067">ATP-binding</keyword>
<dbReference type="InterPro" id="IPR011527">
    <property type="entry name" value="ABC1_TM_dom"/>
</dbReference>
<protein>
    <recommendedName>
        <fullName evidence="10">ABC transmembrane type-1 domain-containing protein</fullName>
    </recommendedName>
</protein>
<keyword evidence="12" id="KW-1185">Reference proteome</keyword>
<keyword evidence="8 9" id="KW-0472">Membrane</keyword>
<comment type="similarity">
    <text evidence="2">Belongs to the ABC transporter superfamily. ABCC family. Conjugate transporter (TC 3.A.1.208) subfamily.</text>
</comment>
<organism evidence="11 12">
    <name type="scientific">Cerrena zonata</name>
    <dbReference type="NCBI Taxonomy" id="2478898"/>
    <lineage>
        <taxon>Eukaryota</taxon>
        <taxon>Fungi</taxon>
        <taxon>Dikarya</taxon>
        <taxon>Basidiomycota</taxon>
        <taxon>Agaricomycotina</taxon>
        <taxon>Agaricomycetes</taxon>
        <taxon>Polyporales</taxon>
        <taxon>Cerrenaceae</taxon>
        <taxon>Cerrena</taxon>
    </lineage>
</organism>
<dbReference type="EMBL" id="JASBNA010000034">
    <property type="protein sequence ID" value="KAK7682820.1"/>
    <property type="molecule type" value="Genomic_DNA"/>
</dbReference>
<accession>A0AAW0FVC1</accession>
<evidence type="ECO:0000256" key="2">
    <source>
        <dbReference type="ARBA" id="ARBA00009726"/>
    </source>
</evidence>
<dbReference type="GO" id="GO:0005524">
    <property type="term" value="F:ATP binding"/>
    <property type="evidence" value="ECO:0007669"/>
    <property type="project" value="UniProtKB-KW"/>
</dbReference>
<dbReference type="Gene3D" id="3.40.50.300">
    <property type="entry name" value="P-loop containing nucleotide triphosphate hydrolases"/>
    <property type="match status" value="1"/>
</dbReference>
<sequence length="221" mass="24263">MATHALHVLDKTDYIYVMDNGVIVEQGTYRELMNDNGLFSRIIDEYGSQEKVEEKSEAEITVTEGKLAAGVPENSEAKKVQAALMQAEERLTGSVASGVYLRYFRYAGGAVLLPSVIALLAAYQGATVANNLFLGFWTSQSIHGFSQGDYMGTYAGLGVGIAVFSFILSFSMSIITIRAGLRLFRTALFSVLRSPISFFDTTYAYGPNHVKVVKRSRYVGY</sequence>
<evidence type="ECO:0000256" key="5">
    <source>
        <dbReference type="ARBA" id="ARBA00022741"/>
    </source>
</evidence>
<dbReference type="SUPFAM" id="SSF90123">
    <property type="entry name" value="ABC transporter transmembrane region"/>
    <property type="match status" value="1"/>
</dbReference>
<dbReference type="GO" id="GO:0016020">
    <property type="term" value="C:membrane"/>
    <property type="evidence" value="ECO:0007669"/>
    <property type="project" value="UniProtKB-SubCell"/>
</dbReference>
<dbReference type="InterPro" id="IPR027417">
    <property type="entry name" value="P-loop_NTPase"/>
</dbReference>
<comment type="caution">
    <text evidence="11">The sequence shown here is derived from an EMBL/GenBank/DDBJ whole genome shotgun (WGS) entry which is preliminary data.</text>
</comment>
<name>A0AAW0FVC1_9APHY</name>